<comment type="similarity">
    <text evidence="2">Belongs to the LarC family.</text>
</comment>
<evidence type="ECO:0000256" key="2">
    <source>
        <dbReference type="HAMAP-Rule" id="MF_01074"/>
    </source>
</evidence>
<dbReference type="EMBL" id="MZGS01000023">
    <property type="protein sequence ID" value="PWB86949.1"/>
    <property type="molecule type" value="Genomic_DNA"/>
</dbReference>
<dbReference type="PANTHER" id="PTHR36566">
    <property type="entry name" value="NICKEL INSERTION PROTEIN-RELATED"/>
    <property type="match status" value="1"/>
</dbReference>
<gene>
    <name evidence="3" type="ORF">MBBTH_13690</name>
</gene>
<dbReference type="GO" id="GO:0016829">
    <property type="term" value="F:lyase activity"/>
    <property type="evidence" value="ECO:0007669"/>
    <property type="project" value="UniProtKB-UniRule"/>
</dbReference>
<dbReference type="OrthoDB" id="10691at2157"/>
<sequence length="389" mass="43093">MTIIIDPQASGIAGNMLIGAFVDLGADADELKEIMEKSAFEFGKIEVTFEKVSKHGIDSTFCHVEMLEQKPCINYREFISKIENLDLNENVLETSIRIFRRIAEAESKVHGKTLDEVHFHEVGASDAVADVIGSVYAFYSLGYDLQKVIGLPIAVGGGRVKTAHGTIPVPAPAVVEILKDANMVGGPVDSELATPTGSAIYMELCDEIKEFIPQIKAKNVGYGAGRKDFDHPNVLRIIESSDITESDRIDVIETNLDHLTGEEIGYLFDTLLDIGASDVSITPIIMKKNRQGSLLKVISKRERREDIINAIFKETGSLGIRIAPHMHRGIAKREFETKTFDINGKDYDVTFKIGYVNGKVISKRPEYEDLKRIAKETGLALREVKELVR</sequence>
<evidence type="ECO:0000256" key="1">
    <source>
        <dbReference type="ARBA" id="ARBA00022596"/>
    </source>
</evidence>
<dbReference type="Pfam" id="PF01969">
    <property type="entry name" value="Ni_insertion"/>
    <property type="match status" value="1"/>
</dbReference>
<dbReference type="GO" id="GO:0016151">
    <property type="term" value="F:nickel cation binding"/>
    <property type="evidence" value="ECO:0007669"/>
    <property type="project" value="UniProtKB-UniRule"/>
</dbReference>
<keyword evidence="2" id="KW-0456">Lyase</keyword>
<accession>A0A315XLN3</accession>
<dbReference type="Gene3D" id="3.30.70.1380">
    <property type="entry name" value="Transcriptional regulatory protein pf0864 domain like"/>
    <property type="match status" value="1"/>
</dbReference>
<reference evidence="3 4" key="1">
    <citation type="submission" date="2017-03" db="EMBL/GenBank/DDBJ databases">
        <title>Genome sequence of Methanobrevibacter thaueri.</title>
        <authorList>
            <person name="Poehlein A."/>
            <person name="Seedorf H."/>
            <person name="Daniel R."/>
        </authorList>
    </citation>
    <scope>NUCLEOTIDE SEQUENCE [LARGE SCALE GENOMIC DNA]</scope>
    <source>
        <strain evidence="3 4">DSM 11995</strain>
    </source>
</reference>
<dbReference type="InterPro" id="IPR002822">
    <property type="entry name" value="Ni_insertion"/>
</dbReference>
<keyword evidence="1 2" id="KW-0533">Nickel</keyword>
<organism evidence="3 4">
    <name type="scientific">Methanobrevibacter thaueri</name>
    <dbReference type="NCBI Taxonomy" id="190975"/>
    <lineage>
        <taxon>Archaea</taxon>
        <taxon>Methanobacteriati</taxon>
        <taxon>Methanobacteriota</taxon>
        <taxon>Methanomada group</taxon>
        <taxon>Methanobacteria</taxon>
        <taxon>Methanobacteriales</taxon>
        <taxon>Methanobacteriaceae</taxon>
        <taxon>Methanobrevibacter</taxon>
    </lineage>
</organism>
<keyword evidence="4" id="KW-1185">Reference proteome</keyword>
<evidence type="ECO:0000313" key="3">
    <source>
        <dbReference type="EMBL" id="PWB86949.1"/>
    </source>
</evidence>
<dbReference type="HAMAP" id="MF_01074">
    <property type="entry name" value="LarC"/>
    <property type="match status" value="1"/>
</dbReference>
<name>A0A315XLN3_9EURY</name>
<protein>
    <recommendedName>
        <fullName evidence="2">Putative nickel insertion protein</fullName>
    </recommendedName>
</protein>
<dbReference type="NCBIfam" id="TIGR00299">
    <property type="entry name" value="nickel pincer cofactor biosynthesis protein LarC"/>
    <property type="match status" value="1"/>
</dbReference>
<dbReference type="PANTHER" id="PTHR36566:SF1">
    <property type="entry name" value="PYRIDINIUM-3,5-BISTHIOCARBOXYLIC ACID MONONUCLEOTIDE NICKEL INSERTION PROTEIN"/>
    <property type="match status" value="1"/>
</dbReference>
<dbReference type="AlphaFoldDB" id="A0A315XLN3"/>
<dbReference type="RefSeq" id="WP_116592299.1">
    <property type="nucleotide sequence ID" value="NZ_MZGS01000023.1"/>
</dbReference>
<dbReference type="Proteomes" id="UP000251717">
    <property type="component" value="Unassembled WGS sequence"/>
</dbReference>
<proteinExistence type="inferred from homology"/>
<evidence type="ECO:0000313" key="4">
    <source>
        <dbReference type="Proteomes" id="UP000251717"/>
    </source>
</evidence>
<dbReference type="Gene3D" id="3.10.20.300">
    <property type="entry name" value="mk0293 like domain"/>
    <property type="match status" value="1"/>
</dbReference>
<comment type="caution">
    <text evidence="3">The sequence shown here is derived from an EMBL/GenBank/DDBJ whole genome shotgun (WGS) entry which is preliminary data.</text>
</comment>